<feature type="domain" description="DUF397" evidence="1">
    <location>
        <begin position="18"/>
        <end position="67"/>
    </location>
</feature>
<evidence type="ECO:0000313" key="2">
    <source>
        <dbReference type="EMBL" id="MBL1080094.1"/>
    </source>
</evidence>
<comment type="caution">
    <text evidence="2">The sequence shown here is derived from an EMBL/GenBank/DDBJ whole genome shotgun (WGS) entry which is preliminary data.</text>
</comment>
<accession>A0ABS1MKB1</accession>
<gene>
    <name evidence="2" type="ORF">JK358_37430</name>
</gene>
<dbReference type="RefSeq" id="WP_201958260.1">
    <property type="nucleotide sequence ID" value="NZ_JAERRJ010000024.1"/>
</dbReference>
<evidence type="ECO:0000313" key="3">
    <source>
        <dbReference type="Proteomes" id="UP000602198"/>
    </source>
</evidence>
<protein>
    <submittedName>
        <fullName evidence="2">DUF397 domain-containing protein</fullName>
    </submittedName>
</protein>
<dbReference type="InterPro" id="IPR007278">
    <property type="entry name" value="DUF397"/>
</dbReference>
<sequence>MAFLPPEITVNHHTDTLTWRRAKCEAGHCVEVAVAPESQVAVRDSKSPETGMLMFTATQWTEFLGGVGRGEFDPA</sequence>
<dbReference type="Proteomes" id="UP000602198">
    <property type="component" value="Unassembled WGS sequence"/>
</dbReference>
<proteinExistence type="predicted"/>
<evidence type="ECO:0000259" key="1">
    <source>
        <dbReference type="Pfam" id="PF04149"/>
    </source>
</evidence>
<reference evidence="2 3" key="1">
    <citation type="submission" date="2021-01" db="EMBL/GenBank/DDBJ databases">
        <title>WGS of actinomycetes isolated from Thailand.</title>
        <authorList>
            <person name="Thawai C."/>
        </authorList>
    </citation>
    <scope>NUCLEOTIDE SEQUENCE [LARGE SCALE GENOMIC DNA]</scope>
    <source>
        <strain evidence="2 3">LPG 2</strain>
    </source>
</reference>
<dbReference type="EMBL" id="JAERRJ010000024">
    <property type="protein sequence ID" value="MBL1080094.1"/>
    <property type="molecule type" value="Genomic_DNA"/>
</dbReference>
<name>A0ABS1MKB1_9NOCA</name>
<dbReference type="Pfam" id="PF04149">
    <property type="entry name" value="DUF397"/>
    <property type="match status" value="1"/>
</dbReference>
<organism evidence="2 3">
    <name type="scientific">Nocardia acididurans</name>
    <dbReference type="NCBI Taxonomy" id="2802282"/>
    <lineage>
        <taxon>Bacteria</taxon>
        <taxon>Bacillati</taxon>
        <taxon>Actinomycetota</taxon>
        <taxon>Actinomycetes</taxon>
        <taxon>Mycobacteriales</taxon>
        <taxon>Nocardiaceae</taxon>
        <taxon>Nocardia</taxon>
    </lineage>
</organism>
<keyword evidence="3" id="KW-1185">Reference proteome</keyword>